<dbReference type="EMBL" id="CH933806">
    <property type="protein sequence ID" value="EDW15037.2"/>
    <property type="molecule type" value="Genomic_DNA"/>
</dbReference>
<dbReference type="OrthoDB" id="8067234at2759"/>
<reference evidence="2 3" key="1">
    <citation type="journal article" date="2007" name="Nature">
        <title>Evolution of genes and genomes on the Drosophila phylogeny.</title>
        <authorList>
            <consortium name="Drosophila 12 Genomes Consortium"/>
            <person name="Clark A.G."/>
            <person name="Eisen M.B."/>
            <person name="Smith D.R."/>
            <person name="Bergman C.M."/>
            <person name="Oliver B."/>
            <person name="Markow T.A."/>
            <person name="Kaufman T.C."/>
            <person name="Kellis M."/>
            <person name="Gelbart W."/>
            <person name="Iyer V.N."/>
            <person name="Pollard D.A."/>
            <person name="Sackton T.B."/>
            <person name="Larracuente A.M."/>
            <person name="Singh N.D."/>
            <person name="Abad J.P."/>
            <person name="Abt D.N."/>
            <person name="Adryan B."/>
            <person name="Aguade M."/>
            <person name="Akashi H."/>
            <person name="Anderson W.W."/>
            <person name="Aquadro C.F."/>
            <person name="Ardell D.H."/>
            <person name="Arguello R."/>
            <person name="Artieri C.G."/>
            <person name="Barbash D.A."/>
            <person name="Barker D."/>
            <person name="Barsanti P."/>
            <person name="Batterham P."/>
            <person name="Batzoglou S."/>
            <person name="Begun D."/>
            <person name="Bhutkar A."/>
            <person name="Blanco E."/>
            <person name="Bosak S.A."/>
            <person name="Bradley R.K."/>
            <person name="Brand A.D."/>
            <person name="Brent M.R."/>
            <person name="Brooks A.N."/>
            <person name="Brown R.H."/>
            <person name="Butlin R.K."/>
            <person name="Caggese C."/>
            <person name="Calvi B.R."/>
            <person name="Bernardo de Carvalho A."/>
            <person name="Caspi A."/>
            <person name="Castrezana S."/>
            <person name="Celniker S.E."/>
            <person name="Chang J.L."/>
            <person name="Chapple C."/>
            <person name="Chatterji S."/>
            <person name="Chinwalla A."/>
            <person name="Civetta A."/>
            <person name="Clifton S.W."/>
            <person name="Comeron J.M."/>
            <person name="Costello J.C."/>
            <person name="Coyne J.A."/>
            <person name="Daub J."/>
            <person name="David R.G."/>
            <person name="Delcher A.L."/>
            <person name="Delehaunty K."/>
            <person name="Do C.B."/>
            <person name="Ebling H."/>
            <person name="Edwards K."/>
            <person name="Eickbush T."/>
            <person name="Evans J.D."/>
            <person name="Filipski A."/>
            <person name="Findeiss S."/>
            <person name="Freyhult E."/>
            <person name="Fulton L."/>
            <person name="Fulton R."/>
            <person name="Garcia A.C."/>
            <person name="Gardiner A."/>
            <person name="Garfield D.A."/>
            <person name="Garvin B.E."/>
            <person name="Gibson G."/>
            <person name="Gilbert D."/>
            <person name="Gnerre S."/>
            <person name="Godfrey J."/>
            <person name="Good R."/>
            <person name="Gotea V."/>
            <person name="Gravely B."/>
            <person name="Greenberg A.J."/>
            <person name="Griffiths-Jones S."/>
            <person name="Gross S."/>
            <person name="Guigo R."/>
            <person name="Gustafson E.A."/>
            <person name="Haerty W."/>
            <person name="Hahn M.W."/>
            <person name="Halligan D.L."/>
            <person name="Halpern A.L."/>
            <person name="Halter G.M."/>
            <person name="Han M.V."/>
            <person name="Heger A."/>
            <person name="Hillier L."/>
            <person name="Hinrichs A.S."/>
            <person name="Holmes I."/>
            <person name="Hoskins R.A."/>
            <person name="Hubisz M.J."/>
            <person name="Hultmark D."/>
            <person name="Huntley M.A."/>
            <person name="Jaffe D.B."/>
            <person name="Jagadeeshan S."/>
            <person name="Jeck W.R."/>
            <person name="Johnson J."/>
            <person name="Jones C.D."/>
            <person name="Jordan W.C."/>
            <person name="Karpen G.H."/>
            <person name="Kataoka E."/>
            <person name="Keightley P.D."/>
            <person name="Kheradpour P."/>
            <person name="Kirkness E.F."/>
            <person name="Koerich L.B."/>
            <person name="Kristiansen K."/>
            <person name="Kudrna D."/>
            <person name="Kulathinal R.J."/>
            <person name="Kumar S."/>
            <person name="Kwok R."/>
            <person name="Lander E."/>
            <person name="Langley C.H."/>
            <person name="Lapoint R."/>
            <person name="Lazzaro B.P."/>
            <person name="Lee S.J."/>
            <person name="Levesque L."/>
            <person name="Li R."/>
            <person name="Lin C.F."/>
            <person name="Lin M.F."/>
            <person name="Lindblad-Toh K."/>
            <person name="Llopart A."/>
            <person name="Long M."/>
            <person name="Low L."/>
            <person name="Lozovsky E."/>
            <person name="Lu J."/>
            <person name="Luo M."/>
            <person name="Machado C.A."/>
            <person name="Makalowski W."/>
            <person name="Marzo M."/>
            <person name="Matsuda M."/>
            <person name="Matzkin L."/>
            <person name="McAllister B."/>
            <person name="McBride C.S."/>
            <person name="McKernan B."/>
            <person name="McKernan K."/>
            <person name="Mendez-Lago M."/>
            <person name="Minx P."/>
            <person name="Mollenhauer M.U."/>
            <person name="Montooth K."/>
            <person name="Mount S.M."/>
            <person name="Mu X."/>
            <person name="Myers E."/>
            <person name="Negre B."/>
            <person name="Newfeld S."/>
            <person name="Nielsen R."/>
            <person name="Noor M.A."/>
            <person name="O'Grady P."/>
            <person name="Pachter L."/>
            <person name="Papaceit M."/>
            <person name="Parisi M.J."/>
            <person name="Parisi M."/>
            <person name="Parts L."/>
            <person name="Pedersen J.S."/>
            <person name="Pesole G."/>
            <person name="Phillippy A.M."/>
            <person name="Ponting C.P."/>
            <person name="Pop M."/>
            <person name="Porcelli D."/>
            <person name="Powell J.R."/>
            <person name="Prohaska S."/>
            <person name="Pruitt K."/>
            <person name="Puig M."/>
            <person name="Quesneville H."/>
            <person name="Ram K.R."/>
            <person name="Rand D."/>
            <person name="Rasmussen M.D."/>
            <person name="Reed L.K."/>
            <person name="Reenan R."/>
            <person name="Reily A."/>
            <person name="Remington K.A."/>
            <person name="Rieger T.T."/>
            <person name="Ritchie M.G."/>
            <person name="Robin C."/>
            <person name="Rogers Y.H."/>
            <person name="Rohde C."/>
            <person name="Rozas J."/>
            <person name="Rubenfield M.J."/>
            <person name="Ruiz A."/>
            <person name="Russo S."/>
            <person name="Salzberg S.L."/>
            <person name="Sanchez-Gracia A."/>
            <person name="Saranga D.J."/>
            <person name="Sato H."/>
            <person name="Schaeffer S.W."/>
            <person name="Schatz M.C."/>
            <person name="Schlenke T."/>
            <person name="Schwartz R."/>
            <person name="Segarra C."/>
            <person name="Singh R.S."/>
            <person name="Sirot L."/>
            <person name="Sirota M."/>
            <person name="Sisneros N.B."/>
            <person name="Smith C.D."/>
            <person name="Smith T.F."/>
            <person name="Spieth J."/>
            <person name="Stage D.E."/>
            <person name="Stark A."/>
            <person name="Stephan W."/>
            <person name="Strausberg R.L."/>
            <person name="Strempel S."/>
            <person name="Sturgill D."/>
            <person name="Sutton G."/>
            <person name="Sutton G.G."/>
            <person name="Tao W."/>
            <person name="Teichmann S."/>
            <person name="Tobari Y.N."/>
            <person name="Tomimura Y."/>
            <person name="Tsolas J.M."/>
            <person name="Valente V.L."/>
            <person name="Venter E."/>
            <person name="Venter J.C."/>
            <person name="Vicario S."/>
            <person name="Vieira F.G."/>
            <person name="Vilella A.J."/>
            <person name="Villasante A."/>
            <person name="Walenz B."/>
            <person name="Wang J."/>
            <person name="Wasserman M."/>
            <person name="Watts T."/>
            <person name="Wilson D."/>
            <person name="Wilson R.K."/>
            <person name="Wing R.A."/>
            <person name="Wolfner M.F."/>
            <person name="Wong A."/>
            <person name="Wong G.K."/>
            <person name="Wu C.I."/>
            <person name="Wu G."/>
            <person name="Yamamoto D."/>
            <person name="Yang H.P."/>
            <person name="Yang S.P."/>
            <person name="Yorke J.A."/>
            <person name="Yoshida K."/>
            <person name="Zdobnov E."/>
            <person name="Zhang P."/>
            <person name="Zhang Y."/>
            <person name="Zimin A.V."/>
            <person name="Baldwin J."/>
            <person name="Abdouelleil A."/>
            <person name="Abdulkadir J."/>
            <person name="Abebe A."/>
            <person name="Abera B."/>
            <person name="Abreu J."/>
            <person name="Acer S.C."/>
            <person name="Aftuck L."/>
            <person name="Alexander A."/>
            <person name="An P."/>
            <person name="Anderson E."/>
            <person name="Anderson S."/>
            <person name="Arachi H."/>
            <person name="Azer M."/>
            <person name="Bachantsang P."/>
            <person name="Barry A."/>
            <person name="Bayul T."/>
            <person name="Berlin A."/>
            <person name="Bessette D."/>
            <person name="Bloom T."/>
            <person name="Blye J."/>
            <person name="Boguslavskiy L."/>
            <person name="Bonnet C."/>
            <person name="Boukhgalter B."/>
            <person name="Bourzgui I."/>
            <person name="Brown A."/>
            <person name="Cahill P."/>
            <person name="Channer S."/>
            <person name="Cheshatsang Y."/>
            <person name="Chuda L."/>
            <person name="Citroen M."/>
            <person name="Collymore A."/>
            <person name="Cooke P."/>
            <person name="Costello M."/>
            <person name="D'Aco K."/>
            <person name="Daza R."/>
            <person name="De Haan G."/>
            <person name="DeGray S."/>
            <person name="DeMaso C."/>
            <person name="Dhargay N."/>
            <person name="Dooley K."/>
            <person name="Dooley E."/>
            <person name="Doricent M."/>
            <person name="Dorje P."/>
            <person name="Dorjee K."/>
            <person name="Dupes A."/>
            <person name="Elong R."/>
            <person name="Falk J."/>
            <person name="Farina A."/>
            <person name="Faro S."/>
            <person name="Ferguson D."/>
            <person name="Fisher S."/>
            <person name="Foley C.D."/>
            <person name="Franke A."/>
            <person name="Friedrich D."/>
            <person name="Gadbois L."/>
            <person name="Gearin G."/>
            <person name="Gearin C.R."/>
            <person name="Giannoukos G."/>
            <person name="Goode T."/>
            <person name="Graham J."/>
            <person name="Grandbois E."/>
            <person name="Grewal S."/>
            <person name="Gyaltsen K."/>
            <person name="Hafez N."/>
            <person name="Hagos B."/>
            <person name="Hall J."/>
            <person name="Henson C."/>
            <person name="Hollinger A."/>
            <person name="Honan T."/>
            <person name="Huard M.D."/>
            <person name="Hughes L."/>
            <person name="Hurhula B."/>
            <person name="Husby M.E."/>
            <person name="Kamat A."/>
            <person name="Kanga B."/>
            <person name="Kashin S."/>
            <person name="Khazanovich D."/>
            <person name="Kisner P."/>
            <person name="Lance K."/>
            <person name="Lara M."/>
            <person name="Lee W."/>
            <person name="Lennon N."/>
            <person name="Letendre F."/>
            <person name="LeVine R."/>
            <person name="Lipovsky A."/>
            <person name="Liu X."/>
            <person name="Liu J."/>
            <person name="Liu S."/>
            <person name="Lokyitsang T."/>
            <person name="Lokyitsang Y."/>
            <person name="Lubonja R."/>
            <person name="Lui A."/>
            <person name="MacDonald P."/>
            <person name="Magnisalis V."/>
            <person name="Maru K."/>
            <person name="Matthews C."/>
            <person name="McCusker W."/>
            <person name="McDonough S."/>
            <person name="Mehta T."/>
            <person name="Meldrim J."/>
            <person name="Meneus L."/>
            <person name="Mihai O."/>
            <person name="Mihalev A."/>
            <person name="Mihova T."/>
            <person name="Mittelman R."/>
            <person name="Mlenga V."/>
            <person name="Montmayeur A."/>
            <person name="Mulrain L."/>
            <person name="Navidi A."/>
            <person name="Naylor J."/>
            <person name="Negash T."/>
            <person name="Nguyen T."/>
            <person name="Nguyen N."/>
            <person name="Nicol R."/>
            <person name="Norbu C."/>
            <person name="Norbu N."/>
            <person name="Novod N."/>
            <person name="O'Neill B."/>
            <person name="Osman S."/>
            <person name="Markiewicz E."/>
            <person name="Oyono O.L."/>
            <person name="Patti C."/>
            <person name="Phunkhang P."/>
            <person name="Pierre F."/>
            <person name="Priest M."/>
            <person name="Raghuraman S."/>
            <person name="Rege F."/>
            <person name="Reyes R."/>
            <person name="Rise C."/>
            <person name="Rogov P."/>
            <person name="Ross K."/>
            <person name="Ryan E."/>
            <person name="Settipalli S."/>
            <person name="Shea T."/>
            <person name="Sherpa N."/>
            <person name="Shi L."/>
            <person name="Shih D."/>
            <person name="Sparrow T."/>
            <person name="Spaulding J."/>
            <person name="Stalker J."/>
            <person name="Stange-Thomann N."/>
            <person name="Stavropoulos S."/>
            <person name="Stone C."/>
            <person name="Strader C."/>
            <person name="Tesfaye S."/>
            <person name="Thomson T."/>
            <person name="Thoulutsang Y."/>
            <person name="Thoulutsang D."/>
            <person name="Topham K."/>
            <person name="Topping I."/>
            <person name="Tsamla T."/>
            <person name="Vassiliev H."/>
            <person name="Vo A."/>
            <person name="Wangchuk T."/>
            <person name="Wangdi T."/>
            <person name="Weiand M."/>
            <person name="Wilkinson J."/>
            <person name="Wilson A."/>
            <person name="Yadav S."/>
            <person name="Young G."/>
            <person name="Yu Q."/>
            <person name="Zembek L."/>
            <person name="Zhong D."/>
            <person name="Zimmer A."/>
            <person name="Zwirko Z."/>
            <person name="Jaffe D.B."/>
            <person name="Alvarez P."/>
            <person name="Brockman W."/>
            <person name="Butler J."/>
            <person name="Chin C."/>
            <person name="Gnerre S."/>
            <person name="Grabherr M."/>
            <person name="Kleber M."/>
            <person name="Mauceli E."/>
            <person name="MacCallum I."/>
        </authorList>
    </citation>
    <scope>NUCLEOTIDE SEQUENCE [LARGE SCALE GENOMIC DNA]</scope>
    <source>
        <strain evidence="3">Tucson 15081-1352.22</strain>
    </source>
</reference>
<dbReference type="Proteomes" id="UP000009192">
    <property type="component" value="Unassembled WGS sequence"/>
</dbReference>
<protein>
    <submittedName>
        <fullName evidence="2">Uncharacterized protein</fullName>
    </submittedName>
</protein>
<feature type="compositionally biased region" description="Low complexity" evidence="1">
    <location>
        <begin position="87"/>
        <end position="101"/>
    </location>
</feature>
<organism evidence="2 3">
    <name type="scientific">Drosophila mojavensis</name>
    <name type="common">Fruit fly</name>
    <dbReference type="NCBI Taxonomy" id="7230"/>
    <lineage>
        <taxon>Eukaryota</taxon>
        <taxon>Metazoa</taxon>
        <taxon>Ecdysozoa</taxon>
        <taxon>Arthropoda</taxon>
        <taxon>Hexapoda</taxon>
        <taxon>Insecta</taxon>
        <taxon>Pterygota</taxon>
        <taxon>Neoptera</taxon>
        <taxon>Endopterygota</taxon>
        <taxon>Diptera</taxon>
        <taxon>Brachycera</taxon>
        <taxon>Muscomorpha</taxon>
        <taxon>Ephydroidea</taxon>
        <taxon>Drosophilidae</taxon>
        <taxon>Drosophila</taxon>
    </lineage>
</organism>
<sequence length="150" mass="16720">MQQDANEDYQEQPEHIDGRSFFFLGTLFRRWRDRWLAFHGSAPLYAGAAFPLNGYFNCPSYGCNPAAIGPQPGGFYPTYYASPIPLQPQQQQQQQQQQQAQGNSNVYIYQTDQNMASSVSHPPYGPDPGLLNADEVVEAAQGADVNPTRC</sequence>
<evidence type="ECO:0000313" key="3">
    <source>
        <dbReference type="Proteomes" id="UP000009192"/>
    </source>
</evidence>
<evidence type="ECO:0000256" key="1">
    <source>
        <dbReference type="SAM" id="MobiDB-lite"/>
    </source>
</evidence>
<dbReference type="eggNOG" id="ENOG502QZFF">
    <property type="taxonomic scope" value="Eukaryota"/>
</dbReference>
<proteinExistence type="predicted"/>
<keyword evidence="3" id="KW-1185">Reference proteome</keyword>
<evidence type="ECO:0000313" key="2">
    <source>
        <dbReference type="EMBL" id="EDW15037.2"/>
    </source>
</evidence>
<dbReference type="AlphaFoldDB" id="B4K4R1"/>
<dbReference type="InParanoid" id="B4K4R1"/>
<gene>
    <name evidence="2" type="primary">Dmoj\GI23001</name>
    <name evidence="2" type="ORF">Dmoj_GI23001</name>
</gene>
<accession>B4K4R1</accession>
<dbReference type="HOGENOM" id="CLU_1338799_0_0_1"/>
<feature type="region of interest" description="Disordered" evidence="1">
    <location>
        <begin position="79"/>
        <end position="106"/>
    </location>
</feature>
<name>B4K4R1_DROMO</name>
<dbReference type="KEGG" id="dmo:Dmoj_GI23001"/>